<keyword evidence="1 7" id="KW-0436">Ligase</keyword>
<dbReference type="PANTHER" id="PTHR43024:SF1">
    <property type="entry name" value="UDP-N-ACETYLMURAMOYL-TRIPEPTIDE--D-ALANYL-D-ALANINE LIGASE"/>
    <property type="match status" value="1"/>
</dbReference>
<dbReference type="Pfam" id="PF08245">
    <property type="entry name" value="Mur_ligase_M"/>
    <property type="match status" value="1"/>
</dbReference>
<feature type="transmembrane region" description="Helical" evidence="4">
    <location>
        <begin position="119"/>
        <end position="141"/>
    </location>
</feature>
<reference evidence="7 8" key="1">
    <citation type="submission" date="2016-10" db="EMBL/GenBank/DDBJ databases">
        <authorList>
            <person name="de Groot N.N."/>
        </authorList>
    </citation>
    <scope>NUCLEOTIDE SEQUENCE [LARGE SCALE GENOMIC DNA]</scope>
    <source>
        <strain evidence="7 8">EP1-55-1</strain>
    </source>
</reference>
<feature type="transmembrane region" description="Helical" evidence="4">
    <location>
        <begin position="43"/>
        <end position="72"/>
    </location>
</feature>
<feature type="transmembrane region" description="Helical" evidence="4">
    <location>
        <begin position="93"/>
        <end position="113"/>
    </location>
</feature>
<keyword evidence="3" id="KW-0067">ATP-binding</keyword>
<name>A0A1I5PVG3_9BACT</name>
<dbReference type="GO" id="GO:0016881">
    <property type="term" value="F:acid-amino acid ligase activity"/>
    <property type="evidence" value="ECO:0007669"/>
    <property type="project" value="InterPro"/>
</dbReference>
<dbReference type="OrthoDB" id="9801978at2"/>
<dbReference type="RefSeq" id="WP_092912371.1">
    <property type="nucleotide sequence ID" value="NZ_FOXB01000017.1"/>
</dbReference>
<dbReference type="SUPFAM" id="SSF53244">
    <property type="entry name" value="MurD-like peptide ligases, peptide-binding domain"/>
    <property type="match status" value="1"/>
</dbReference>
<evidence type="ECO:0000256" key="3">
    <source>
        <dbReference type="ARBA" id="ARBA00022840"/>
    </source>
</evidence>
<evidence type="ECO:0000256" key="4">
    <source>
        <dbReference type="SAM" id="Phobius"/>
    </source>
</evidence>
<keyword evidence="2" id="KW-0547">Nucleotide-binding</keyword>
<evidence type="ECO:0000256" key="2">
    <source>
        <dbReference type="ARBA" id="ARBA00022741"/>
    </source>
</evidence>
<keyword evidence="4" id="KW-0472">Membrane</keyword>
<evidence type="ECO:0000259" key="6">
    <source>
        <dbReference type="Pfam" id="PF08245"/>
    </source>
</evidence>
<dbReference type="AlphaFoldDB" id="A0A1I5PVG3"/>
<dbReference type="STRING" id="223786.SAMN05216234_11713"/>
<dbReference type="Pfam" id="PF02875">
    <property type="entry name" value="Mur_ligase_C"/>
    <property type="match status" value="1"/>
</dbReference>
<proteinExistence type="predicted"/>
<gene>
    <name evidence="7" type="ORF">SAMN05216234_11713</name>
</gene>
<accession>A0A1I5PVG3</accession>
<keyword evidence="4" id="KW-1133">Transmembrane helix</keyword>
<dbReference type="EMBL" id="FOXB01000017">
    <property type="protein sequence ID" value="SFP37917.1"/>
    <property type="molecule type" value="Genomic_DNA"/>
</dbReference>
<dbReference type="SUPFAM" id="SSF53623">
    <property type="entry name" value="MurD-like peptide ligases, catalytic domain"/>
    <property type="match status" value="1"/>
</dbReference>
<keyword evidence="8" id="KW-1185">Reference proteome</keyword>
<dbReference type="Proteomes" id="UP000199227">
    <property type="component" value="Unassembled WGS sequence"/>
</dbReference>
<organism evidence="7 8">
    <name type="scientific">Hydrogenimonas thermophila</name>
    <dbReference type="NCBI Taxonomy" id="223786"/>
    <lineage>
        <taxon>Bacteria</taxon>
        <taxon>Pseudomonadati</taxon>
        <taxon>Campylobacterota</taxon>
        <taxon>Epsilonproteobacteria</taxon>
        <taxon>Campylobacterales</taxon>
        <taxon>Hydrogenimonadaceae</taxon>
        <taxon>Hydrogenimonas</taxon>
    </lineage>
</organism>
<dbReference type="InterPro" id="IPR051046">
    <property type="entry name" value="MurCDEF_CellWall_CoF430Synth"/>
</dbReference>
<dbReference type="Gene3D" id="3.90.190.20">
    <property type="entry name" value="Mur ligase, C-terminal domain"/>
    <property type="match status" value="1"/>
</dbReference>
<feature type="domain" description="Mur ligase central" evidence="6">
    <location>
        <begin position="163"/>
        <end position="336"/>
    </location>
</feature>
<sequence length="479" mass="54652">MTLTLFLLISHILLVLSLGWYLATNLQWYSYKIERVILHHTKYHWHIIYFLIPLFAYYFTDIYFWIYFYFAYLPSLWLWNKKLDKKLVVTGRIKRFFALLLMLTVFQDILCLAKEACQVFGVILPLTMTVIGSMMIEKVLFHGFKIKAKEKLKKMDNLIIIGVTASYGKTSIKNFIAQILGNERKVYATPRSVNTLGGVMKDINDDLPEDTEVYIVEMGARGPGDIAEITEFVQPHYAVVGVIGPQHIEYFKTLERIRNTKMEILSSKRLEHAWVHTSANVKPYEKVTIFGDEIKNINATLEGVEFDLDLSQGTLHLHIPILGKFNAINVTAALHVANALSIPYEKAVTYAKTLQPVEHRLQRIEANGKVILDDSFNGNIDGMLNSFELASQHSGRKVLVTPGLVESDTELNEKVAKKADEIFDLIIVTGKINQETFKKIVDNEKLHILNDKSKMQELLAELTKPGDLILFANDAPNFI</sequence>
<evidence type="ECO:0000313" key="7">
    <source>
        <dbReference type="EMBL" id="SFP37917.1"/>
    </source>
</evidence>
<dbReference type="InterPro" id="IPR013221">
    <property type="entry name" value="Mur_ligase_cen"/>
</dbReference>
<dbReference type="InterPro" id="IPR036615">
    <property type="entry name" value="Mur_ligase_C_dom_sf"/>
</dbReference>
<dbReference type="Gene3D" id="3.40.1190.10">
    <property type="entry name" value="Mur-like, catalytic domain"/>
    <property type="match status" value="1"/>
</dbReference>
<dbReference type="InterPro" id="IPR004101">
    <property type="entry name" value="Mur_ligase_C"/>
</dbReference>
<evidence type="ECO:0000259" key="5">
    <source>
        <dbReference type="Pfam" id="PF02875"/>
    </source>
</evidence>
<feature type="domain" description="Mur ligase C-terminal" evidence="5">
    <location>
        <begin position="359"/>
        <end position="472"/>
    </location>
</feature>
<dbReference type="PANTHER" id="PTHR43024">
    <property type="entry name" value="UDP-N-ACETYLMURAMOYL-TRIPEPTIDE--D-ALANYL-D-ALANINE LIGASE"/>
    <property type="match status" value="1"/>
</dbReference>
<dbReference type="GO" id="GO:0005524">
    <property type="term" value="F:ATP binding"/>
    <property type="evidence" value="ECO:0007669"/>
    <property type="project" value="UniProtKB-KW"/>
</dbReference>
<dbReference type="InterPro" id="IPR036565">
    <property type="entry name" value="Mur-like_cat_sf"/>
</dbReference>
<evidence type="ECO:0000256" key="1">
    <source>
        <dbReference type="ARBA" id="ARBA00022598"/>
    </source>
</evidence>
<keyword evidence="4" id="KW-0812">Transmembrane</keyword>
<protein>
    <submittedName>
        <fullName evidence="7">UDP-N-acetylmuramoyl-tripeptide--D-alanyl-D-alanine ligase</fullName>
    </submittedName>
</protein>
<evidence type="ECO:0000313" key="8">
    <source>
        <dbReference type="Proteomes" id="UP000199227"/>
    </source>
</evidence>